<evidence type="ECO:0000313" key="5">
    <source>
        <dbReference type="EMBL" id="KRM14645.1"/>
    </source>
</evidence>
<evidence type="ECO:0000313" key="6">
    <source>
        <dbReference type="Proteomes" id="UP000050973"/>
    </source>
</evidence>
<dbReference type="EMBL" id="AZGE01000024">
    <property type="protein sequence ID" value="KRM14645.1"/>
    <property type="molecule type" value="Genomic_DNA"/>
</dbReference>
<sequence>MVGVVYLSTIKDIAQAAGVSVSTASRALNNNPRISLKTRQRVKEIADQLGYLPNYNAQNLTRGESNMVGLVFPVTSDTAPANPFHIDLMRGISVALKPLHYEMVVAIAPTADELLESVQSMVNQSKVHNFLVFYTVENDPVTNYLREHQLNFVVIGHPTANHPDRYVDNDNVAAGEEATAHLLDKHPVNHPAFLQSADDWVYEHSRRLGYEACLEGRGLTAYTWRCQDGGESVTDFLAAHPEVDSLVCADDLLLVRINDQLQSTGFPVVCFNNSRLVGMLLRDNERIDMQPRKLGQEAVNLLFDPAAHHRIVDFTIYD</sequence>
<dbReference type="GO" id="GO:0003700">
    <property type="term" value="F:DNA-binding transcription factor activity"/>
    <property type="evidence" value="ECO:0007669"/>
    <property type="project" value="TreeGrafter"/>
</dbReference>
<protein>
    <submittedName>
        <fullName evidence="5">Transcriptional regulator, LacI family</fullName>
    </submittedName>
</protein>
<organism evidence="5 6">
    <name type="scientific">Limosilactobacillus oris DSM 4864</name>
    <dbReference type="NCBI Taxonomy" id="1423779"/>
    <lineage>
        <taxon>Bacteria</taxon>
        <taxon>Bacillati</taxon>
        <taxon>Bacillota</taxon>
        <taxon>Bacilli</taxon>
        <taxon>Lactobacillales</taxon>
        <taxon>Lactobacillaceae</taxon>
        <taxon>Limosilactobacillus</taxon>
    </lineage>
</organism>
<dbReference type="InterPro" id="IPR001761">
    <property type="entry name" value="Peripla_BP/Lac1_sug-bd_dom"/>
</dbReference>
<evidence type="ECO:0000256" key="3">
    <source>
        <dbReference type="ARBA" id="ARBA00023163"/>
    </source>
</evidence>
<gene>
    <name evidence="5" type="ORF">FC49_GL001007</name>
</gene>
<name>A0A0R1WAS2_9LACO</name>
<dbReference type="PANTHER" id="PTHR30146">
    <property type="entry name" value="LACI-RELATED TRANSCRIPTIONAL REPRESSOR"/>
    <property type="match status" value="1"/>
</dbReference>
<reference evidence="5 6" key="1">
    <citation type="journal article" date="2015" name="Genome Announc.">
        <title>Expanding the biotechnology potential of lactobacilli through comparative genomics of 213 strains and associated genera.</title>
        <authorList>
            <person name="Sun Z."/>
            <person name="Harris H.M."/>
            <person name="McCann A."/>
            <person name="Guo C."/>
            <person name="Argimon S."/>
            <person name="Zhang W."/>
            <person name="Yang X."/>
            <person name="Jeffery I.B."/>
            <person name="Cooney J.C."/>
            <person name="Kagawa T.F."/>
            <person name="Liu W."/>
            <person name="Song Y."/>
            <person name="Salvetti E."/>
            <person name="Wrobel A."/>
            <person name="Rasinkangas P."/>
            <person name="Parkhill J."/>
            <person name="Rea M.C."/>
            <person name="O'Sullivan O."/>
            <person name="Ritari J."/>
            <person name="Douillard F.P."/>
            <person name="Paul Ross R."/>
            <person name="Yang R."/>
            <person name="Briner A.E."/>
            <person name="Felis G.E."/>
            <person name="de Vos W.M."/>
            <person name="Barrangou R."/>
            <person name="Klaenhammer T.R."/>
            <person name="Caufield P.W."/>
            <person name="Cui Y."/>
            <person name="Zhang H."/>
            <person name="O'Toole P.W."/>
        </authorList>
    </citation>
    <scope>NUCLEOTIDE SEQUENCE [LARGE SCALE GENOMIC DNA]</scope>
    <source>
        <strain evidence="5 6">DSM 4864</strain>
    </source>
</reference>
<dbReference type="InterPro" id="IPR028082">
    <property type="entry name" value="Peripla_BP_I"/>
</dbReference>
<dbReference type="PROSITE" id="PS00356">
    <property type="entry name" value="HTH_LACI_1"/>
    <property type="match status" value="1"/>
</dbReference>
<dbReference type="SMART" id="SM00354">
    <property type="entry name" value="HTH_LACI"/>
    <property type="match status" value="1"/>
</dbReference>
<keyword evidence="1" id="KW-0805">Transcription regulation</keyword>
<proteinExistence type="predicted"/>
<dbReference type="PROSITE" id="PS50932">
    <property type="entry name" value="HTH_LACI_2"/>
    <property type="match status" value="1"/>
</dbReference>
<dbReference type="PRINTS" id="PR00036">
    <property type="entry name" value="HTHLACI"/>
</dbReference>
<dbReference type="Pfam" id="PF00356">
    <property type="entry name" value="LacI"/>
    <property type="match status" value="1"/>
</dbReference>
<dbReference type="CDD" id="cd01392">
    <property type="entry name" value="HTH_LacI"/>
    <property type="match status" value="1"/>
</dbReference>
<dbReference type="PATRIC" id="fig|1423779.3.peg.1028"/>
<dbReference type="GO" id="GO:0000976">
    <property type="term" value="F:transcription cis-regulatory region binding"/>
    <property type="evidence" value="ECO:0007669"/>
    <property type="project" value="TreeGrafter"/>
</dbReference>
<dbReference type="AlphaFoldDB" id="A0A0R1WAS2"/>
<feature type="domain" description="HTH lacI-type" evidence="4">
    <location>
        <begin position="8"/>
        <end position="62"/>
    </location>
</feature>
<dbReference type="Pfam" id="PF00532">
    <property type="entry name" value="Peripla_BP_1"/>
    <property type="match status" value="1"/>
</dbReference>
<comment type="caution">
    <text evidence="5">The sequence shown here is derived from an EMBL/GenBank/DDBJ whole genome shotgun (WGS) entry which is preliminary data.</text>
</comment>
<evidence type="ECO:0000259" key="4">
    <source>
        <dbReference type="PROSITE" id="PS50932"/>
    </source>
</evidence>
<keyword evidence="2" id="KW-0238">DNA-binding</keyword>
<dbReference type="PANTHER" id="PTHR30146:SF109">
    <property type="entry name" value="HTH-TYPE TRANSCRIPTIONAL REGULATOR GALS"/>
    <property type="match status" value="1"/>
</dbReference>
<keyword evidence="3" id="KW-0804">Transcription</keyword>
<dbReference type="Gene3D" id="1.10.260.40">
    <property type="entry name" value="lambda repressor-like DNA-binding domains"/>
    <property type="match status" value="1"/>
</dbReference>
<dbReference type="Gene3D" id="3.40.50.2300">
    <property type="match status" value="2"/>
</dbReference>
<evidence type="ECO:0000256" key="1">
    <source>
        <dbReference type="ARBA" id="ARBA00023015"/>
    </source>
</evidence>
<evidence type="ECO:0000256" key="2">
    <source>
        <dbReference type="ARBA" id="ARBA00023125"/>
    </source>
</evidence>
<dbReference type="InterPro" id="IPR000843">
    <property type="entry name" value="HTH_LacI"/>
</dbReference>
<dbReference type="Proteomes" id="UP000050973">
    <property type="component" value="Unassembled WGS sequence"/>
</dbReference>
<dbReference type="InterPro" id="IPR010982">
    <property type="entry name" value="Lambda_DNA-bd_dom_sf"/>
</dbReference>
<dbReference type="SUPFAM" id="SSF53822">
    <property type="entry name" value="Periplasmic binding protein-like I"/>
    <property type="match status" value="1"/>
</dbReference>
<dbReference type="SUPFAM" id="SSF47413">
    <property type="entry name" value="lambda repressor-like DNA-binding domains"/>
    <property type="match status" value="1"/>
</dbReference>
<accession>A0A0R1WAS2</accession>